<dbReference type="EMBL" id="JAEHOD010000011">
    <property type="protein sequence ID" value="KAG2450466.1"/>
    <property type="molecule type" value="Genomic_DNA"/>
</dbReference>
<feature type="compositionally biased region" description="Low complexity" evidence="1">
    <location>
        <begin position="189"/>
        <end position="200"/>
    </location>
</feature>
<keyword evidence="4" id="KW-1185">Reference proteome</keyword>
<evidence type="ECO:0000256" key="2">
    <source>
        <dbReference type="SAM" id="SignalP"/>
    </source>
</evidence>
<name>A0A835WP50_9CHLO</name>
<evidence type="ECO:0000256" key="1">
    <source>
        <dbReference type="SAM" id="MobiDB-lite"/>
    </source>
</evidence>
<dbReference type="OrthoDB" id="10037294at2759"/>
<evidence type="ECO:0000313" key="3">
    <source>
        <dbReference type="EMBL" id="KAG2450466.1"/>
    </source>
</evidence>
<feature type="compositionally biased region" description="Gly residues" evidence="1">
    <location>
        <begin position="219"/>
        <end position="233"/>
    </location>
</feature>
<dbReference type="AlphaFoldDB" id="A0A835WP50"/>
<keyword evidence="2" id="KW-0732">Signal</keyword>
<evidence type="ECO:0000313" key="4">
    <source>
        <dbReference type="Proteomes" id="UP000613740"/>
    </source>
</evidence>
<feature type="compositionally biased region" description="Low complexity" evidence="1">
    <location>
        <begin position="269"/>
        <end position="284"/>
    </location>
</feature>
<feature type="compositionally biased region" description="Polar residues" evidence="1">
    <location>
        <begin position="238"/>
        <end position="249"/>
    </location>
</feature>
<dbReference type="Proteomes" id="UP000613740">
    <property type="component" value="Unassembled WGS sequence"/>
</dbReference>
<reference evidence="3" key="1">
    <citation type="journal article" date="2020" name="bioRxiv">
        <title>Comparative genomics of Chlamydomonas.</title>
        <authorList>
            <person name="Craig R.J."/>
            <person name="Hasan A.R."/>
            <person name="Ness R.W."/>
            <person name="Keightley P.D."/>
        </authorList>
    </citation>
    <scope>NUCLEOTIDE SEQUENCE</scope>
    <source>
        <strain evidence="3">CCAP 11/173</strain>
    </source>
</reference>
<organism evidence="3 4">
    <name type="scientific">Chlamydomonas schloesseri</name>
    <dbReference type="NCBI Taxonomy" id="2026947"/>
    <lineage>
        <taxon>Eukaryota</taxon>
        <taxon>Viridiplantae</taxon>
        <taxon>Chlorophyta</taxon>
        <taxon>core chlorophytes</taxon>
        <taxon>Chlorophyceae</taxon>
        <taxon>CS clade</taxon>
        <taxon>Chlamydomonadales</taxon>
        <taxon>Chlamydomonadaceae</taxon>
        <taxon>Chlamydomonas</taxon>
    </lineage>
</organism>
<feature type="region of interest" description="Disordered" evidence="1">
    <location>
        <begin position="181"/>
        <end position="311"/>
    </location>
</feature>
<accession>A0A835WP50</accession>
<protein>
    <submittedName>
        <fullName evidence="3">Uncharacterized protein</fullName>
    </submittedName>
</protein>
<sequence length="362" mass="34071">MRSLLLLELCALAGSHAALAQLAVQPSGSSTSGGGGLSAGSSTSGDEAAGSLSREIIRTLPAQGGAGAGASGPQRSQQQSGRAAGELCANGLTRVQCLVDPCALSSCPTGTACVSDYCGGCFATCVHSGGSGSSNDDASPGGAPGQPGANATCAANRAPCNCTSDCCSAASICVSYTPGGGGGGGDGSGATTVTRRTGTSAGTGTGGRSGTAALRGAAAGTGGGTPGGGGGSGRRLLLQSSMSNPTTGTAPWGTSGPTGGIGSSGTGTGTAASGRVLGPVTAADPDGDGVDDEPQQQEQQEEPTVTNQAPAGVLLTVRGGGNGSGTCVSRRVVGAVQRRLQLSAAASGAEGRATGNLTEFAC</sequence>
<feature type="signal peptide" evidence="2">
    <location>
        <begin position="1"/>
        <end position="20"/>
    </location>
</feature>
<proteinExistence type="predicted"/>
<gene>
    <name evidence="3" type="ORF">HYH02_004968</name>
</gene>
<feature type="compositionally biased region" description="Gly residues" evidence="1">
    <location>
        <begin position="256"/>
        <end position="268"/>
    </location>
</feature>
<feature type="chain" id="PRO_5032540409" evidence="2">
    <location>
        <begin position="21"/>
        <end position="362"/>
    </location>
</feature>
<feature type="compositionally biased region" description="Acidic residues" evidence="1">
    <location>
        <begin position="285"/>
        <end position="301"/>
    </location>
</feature>
<feature type="region of interest" description="Disordered" evidence="1">
    <location>
        <begin position="29"/>
        <end position="51"/>
    </location>
</feature>
<comment type="caution">
    <text evidence="3">The sequence shown here is derived from an EMBL/GenBank/DDBJ whole genome shotgun (WGS) entry which is preliminary data.</text>
</comment>